<dbReference type="EMBL" id="AFNH02000384">
    <property type="protein sequence ID" value="EZG72986.1"/>
    <property type="molecule type" value="Genomic_DNA"/>
</dbReference>
<name>A0A023B9L6_GRENI</name>
<gene>
    <name evidence="2" type="ORF">GNI_049630</name>
</gene>
<dbReference type="InterPro" id="IPR011990">
    <property type="entry name" value="TPR-like_helical_dom_sf"/>
</dbReference>
<organism evidence="2 3">
    <name type="scientific">Gregarina niphandrodes</name>
    <name type="common">Septate eugregarine</name>
    <dbReference type="NCBI Taxonomy" id="110365"/>
    <lineage>
        <taxon>Eukaryota</taxon>
        <taxon>Sar</taxon>
        <taxon>Alveolata</taxon>
        <taxon>Apicomplexa</taxon>
        <taxon>Conoidasida</taxon>
        <taxon>Gregarinasina</taxon>
        <taxon>Eugregarinorida</taxon>
        <taxon>Gregarinidae</taxon>
        <taxon>Gregarina</taxon>
    </lineage>
</organism>
<dbReference type="OrthoDB" id="10252405at2759"/>
<dbReference type="InterPro" id="IPR007317">
    <property type="entry name" value="GET4"/>
</dbReference>
<dbReference type="GO" id="GO:0005829">
    <property type="term" value="C:cytosol"/>
    <property type="evidence" value="ECO:0007669"/>
    <property type="project" value="TreeGrafter"/>
</dbReference>
<dbReference type="OMA" id="IFKKCPP"/>
<dbReference type="GO" id="GO:0045048">
    <property type="term" value="P:protein insertion into ER membrane"/>
    <property type="evidence" value="ECO:0007669"/>
    <property type="project" value="InterPro"/>
</dbReference>
<dbReference type="eggNOG" id="ENOG502SZ6T">
    <property type="taxonomic scope" value="Eukaryota"/>
</dbReference>
<proteinExistence type="inferred from homology"/>
<evidence type="ECO:0000256" key="1">
    <source>
        <dbReference type="ARBA" id="ARBA00005351"/>
    </source>
</evidence>
<dbReference type="GeneID" id="22911803"/>
<evidence type="ECO:0000313" key="3">
    <source>
        <dbReference type="Proteomes" id="UP000019763"/>
    </source>
</evidence>
<dbReference type="Proteomes" id="UP000019763">
    <property type="component" value="Unassembled WGS sequence"/>
</dbReference>
<dbReference type="Gene3D" id="1.25.40.10">
    <property type="entry name" value="Tetratricopeptide repeat domain"/>
    <property type="match status" value="1"/>
</dbReference>
<dbReference type="PANTHER" id="PTHR12875">
    <property type="entry name" value="GOLGI TO ER TRAFFIC PROTEIN 4 HOMOLOG"/>
    <property type="match status" value="1"/>
</dbReference>
<dbReference type="VEuPathDB" id="CryptoDB:GNI_049630"/>
<dbReference type="PANTHER" id="PTHR12875:SF0">
    <property type="entry name" value="GOLGI TO ER TRAFFIC PROTEIN 4 HOMOLOG"/>
    <property type="match status" value="1"/>
</dbReference>
<dbReference type="AlphaFoldDB" id="A0A023B9L6"/>
<keyword evidence="3" id="KW-1185">Reference proteome</keyword>
<evidence type="ECO:0000313" key="2">
    <source>
        <dbReference type="EMBL" id="EZG72986.1"/>
    </source>
</evidence>
<comment type="caution">
    <text evidence="2">The sequence shown here is derived from an EMBL/GenBank/DDBJ whole genome shotgun (WGS) entry which is preliminary data.</text>
</comment>
<sequence length="289" mass="33235">MESRLLRNLDSKISAKEYYDAHQLVRALFERYARKGDLRAGVDFADKYAEVFAEHGQFELCVNLGQRVLRLMQTTDQMPTGENIGKLAVLFCLCGPNSTDSKYEYMNQVIQWSKRNPEASEEEKRDGAHDLHSMIADAYLNENKFGACQNHLVFCDDIDAMVDLTRRWQETCYPTEKWLIPLRLTLILLCNKKFQVAKSYLDKCFDSWNSPDCPAPLQMAYLTWAACQHNSLELYETVSRKYALIFRLDEGIARLFETLQSAVFKIQKQHSGILDMMSQFLAGAPPLTA</sequence>
<dbReference type="RefSeq" id="XP_011129681.1">
    <property type="nucleotide sequence ID" value="XM_011131379.1"/>
</dbReference>
<accession>A0A023B9L6</accession>
<comment type="similarity">
    <text evidence="1">Belongs to the GET4 family.</text>
</comment>
<protein>
    <submittedName>
        <fullName evidence="2">Uncharacterized protein</fullName>
    </submittedName>
</protein>
<dbReference type="Pfam" id="PF04190">
    <property type="entry name" value="GET4"/>
    <property type="match status" value="1"/>
</dbReference>
<reference evidence="2" key="1">
    <citation type="submission" date="2013-12" db="EMBL/GenBank/DDBJ databases">
        <authorList>
            <person name="Omoto C.K."/>
            <person name="Sibley D."/>
            <person name="Venepally P."/>
            <person name="Hadjithomas M."/>
            <person name="Karamycheva S."/>
            <person name="Brunk B."/>
            <person name="Roos D."/>
            <person name="Caler E."/>
            <person name="Lorenzi H."/>
        </authorList>
    </citation>
    <scope>NUCLEOTIDE SEQUENCE</scope>
</reference>